<protein>
    <submittedName>
        <fullName evidence="1">Uncharacterized protein</fullName>
    </submittedName>
</protein>
<accession>A0A6J5TCL3</accession>
<evidence type="ECO:0000313" key="1">
    <source>
        <dbReference type="EMBL" id="CAB4241687.1"/>
    </source>
</evidence>
<organism evidence="1">
    <name type="scientific">uncultured Caudovirales phage</name>
    <dbReference type="NCBI Taxonomy" id="2100421"/>
    <lineage>
        <taxon>Viruses</taxon>
        <taxon>Duplodnaviria</taxon>
        <taxon>Heunggongvirae</taxon>
        <taxon>Uroviricota</taxon>
        <taxon>Caudoviricetes</taxon>
        <taxon>Peduoviridae</taxon>
        <taxon>Maltschvirus</taxon>
        <taxon>Maltschvirus maltsch</taxon>
    </lineage>
</organism>
<proteinExistence type="predicted"/>
<sequence length="232" mass="26117">MDAEQKKQFVKHQKIPLKDAWALVAMADRINAGEYIKFPEFDQATGNVSRRPNREIIKDQVALGLVNISDADREFAEKMSEHFQGIAFDAISKTLGDFDQKILNFITHDEVDANMGMAYLACMAVRYRREIVKEHKAEVLLKVGGTSTPQGSIGQHLRLKVSVIAKFAGKVFAGSVVRATDGTNLYFWTSSKEVDMWPDSPEEFEIIGVVKAHGNDRDNAHETRLTRVKITY</sequence>
<gene>
    <name evidence="1" type="ORF">UFOVP71_225</name>
</gene>
<reference evidence="1" key="1">
    <citation type="submission" date="2020-05" db="EMBL/GenBank/DDBJ databases">
        <authorList>
            <person name="Chiriac C."/>
            <person name="Salcher M."/>
            <person name="Ghai R."/>
            <person name="Kavagutti S V."/>
        </authorList>
    </citation>
    <scope>NUCLEOTIDE SEQUENCE</scope>
</reference>
<name>A0A6J5TCL3_9CAUD</name>
<dbReference type="EMBL" id="LR797824">
    <property type="protein sequence ID" value="CAB4241687.1"/>
    <property type="molecule type" value="Genomic_DNA"/>
</dbReference>